<name>A0A7L9MHR1_BRUSS</name>
<dbReference type="Gene3D" id="3.30.420.40">
    <property type="match status" value="2"/>
</dbReference>
<dbReference type="GeneID" id="55592739"/>
<evidence type="ECO:0000313" key="3">
    <source>
        <dbReference type="Proteomes" id="UP000593625"/>
    </source>
</evidence>
<dbReference type="AlphaFoldDB" id="A0A7L9MHR1"/>
<dbReference type="RefSeq" id="WP_004692709.1">
    <property type="nucleotide sequence ID" value="NZ_CP054956.1"/>
</dbReference>
<dbReference type="EMBL" id="CP054956">
    <property type="protein sequence ID" value="QOK65544.1"/>
    <property type="molecule type" value="Genomic_DNA"/>
</dbReference>
<dbReference type="CDD" id="cd24082">
    <property type="entry name" value="ASKHA_NBD_GspK-like"/>
    <property type="match status" value="1"/>
</dbReference>
<accession>A0A7L9MHR1</accession>
<feature type="domain" description="ATPase BadF/BadG/BcrA/BcrD type" evidence="1">
    <location>
        <begin position="12"/>
        <end position="262"/>
    </location>
</feature>
<reference evidence="2 3" key="1">
    <citation type="submission" date="2020-06" db="EMBL/GenBank/DDBJ databases">
        <title>New insights into brucella suis CRO type strains.</title>
        <authorList>
            <person name="Duvnjak S."/>
            <person name="Pavlinec Z."/>
            <person name="Vaser R."/>
            <person name="Sikic M."/>
            <person name="Kizanovic K."/>
            <person name="Spicic S."/>
        </authorList>
    </citation>
    <scope>NUCLEOTIDE SEQUENCE [LARGE SCALE GENOMIC DNA]</scope>
    <source>
        <strain evidence="2 3">CVI_72</strain>
    </source>
</reference>
<protein>
    <submittedName>
        <fullName evidence="2">N-acetylglucosamine kinase</fullName>
    </submittedName>
</protein>
<dbReference type="Pfam" id="PF01869">
    <property type="entry name" value="BcrAD_BadFG"/>
    <property type="match status" value="1"/>
</dbReference>
<dbReference type="PANTHER" id="PTHR43190">
    <property type="entry name" value="N-ACETYL-D-GLUCOSAMINE KINASE"/>
    <property type="match status" value="1"/>
</dbReference>
<dbReference type="InterPro" id="IPR052519">
    <property type="entry name" value="Euk-type_GlcNAc_Kinase"/>
</dbReference>
<gene>
    <name evidence="2" type="ORF">HUZ30_12610</name>
</gene>
<keyword evidence="2" id="KW-0808">Transferase</keyword>
<evidence type="ECO:0000313" key="2">
    <source>
        <dbReference type="EMBL" id="QOK65544.1"/>
    </source>
</evidence>
<dbReference type="SUPFAM" id="SSF53067">
    <property type="entry name" value="Actin-like ATPase domain"/>
    <property type="match status" value="2"/>
</dbReference>
<dbReference type="PANTHER" id="PTHR43190:SF3">
    <property type="entry name" value="N-ACETYL-D-GLUCOSAMINE KINASE"/>
    <property type="match status" value="1"/>
</dbReference>
<organism evidence="2 3">
    <name type="scientific">Brucella suis bv. 4</name>
    <dbReference type="NCBI Taxonomy" id="1567501"/>
    <lineage>
        <taxon>Bacteria</taxon>
        <taxon>Pseudomonadati</taxon>
        <taxon>Pseudomonadota</taxon>
        <taxon>Alphaproteobacteria</taxon>
        <taxon>Hyphomicrobiales</taxon>
        <taxon>Brucellaceae</taxon>
        <taxon>Brucella/Ochrobactrum group</taxon>
        <taxon>Brucella</taxon>
    </lineage>
</organism>
<keyword evidence="2" id="KW-0418">Kinase</keyword>
<sequence length="295" mass="30727">MTNAPMPYLIAVDGGGTGCRALLAKADGNVISKAMGGPANIGADTAMAIANVMETVTRAVHDAGLHISRLDETGAVLGLAGANSIPDRLELVAGLPFAWVRIVSDTVTALQGALGDNDGAIVILGTGSAFVRQVQGTAESIGGRGFMLSDHAGGARLGRELLEETLLAFDGMASRTELTEAVMVRFNDDLRQIISFSRKATAADYAIFAPLVFEYVAKGHPLGLSIAERACAYIKKGLDRLEVETLGRFSLTGGLASSYAALPFLPYPALYHPPLGDALEGALSLAMLANRGVER</sequence>
<dbReference type="InterPro" id="IPR043129">
    <property type="entry name" value="ATPase_NBD"/>
</dbReference>
<dbReference type="InterPro" id="IPR002731">
    <property type="entry name" value="ATPase_BadF"/>
</dbReference>
<proteinExistence type="predicted"/>
<dbReference type="GO" id="GO:0016301">
    <property type="term" value="F:kinase activity"/>
    <property type="evidence" value="ECO:0007669"/>
    <property type="project" value="UniProtKB-KW"/>
</dbReference>
<dbReference type="Proteomes" id="UP000593625">
    <property type="component" value="Chromosome II"/>
</dbReference>
<evidence type="ECO:0000259" key="1">
    <source>
        <dbReference type="Pfam" id="PF01869"/>
    </source>
</evidence>